<reference evidence="2 3" key="1">
    <citation type="submission" date="2024-02" db="EMBL/GenBank/DDBJ databases">
        <title>A draft genome for the cacao thread blight pathogen Marasmius crinis-equi.</title>
        <authorList>
            <person name="Cohen S.P."/>
            <person name="Baruah I.K."/>
            <person name="Amoako-Attah I."/>
            <person name="Bukari Y."/>
            <person name="Meinhardt L.W."/>
            <person name="Bailey B.A."/>
        </authorList>
    </citation>
    <scope>NUCLEOTIDE SEQUENCE [LARGE SCALE GENOMIC DNA]</scope>
    <source>
        <strain evidence="2 3">GH-76</strain>
    </source>
</reference>
<dbReference type="EMBL" id="JBAHYK010000547">
    <property type="protein sequence ID" value="KAL0573087.1"/>
    <property type="molecule type" value="Genomic_DNA"/>
</dbReference>
<proteinExistence type="predicted"/>
<feature type="region of interest" description="Disordered" evidence="1">
    <location>
        <begin position="1"/>
        <end position="21"/>
    </location>
</feature>
<keyword evidence="3" id="KW-1185">Reference proteome</keyword>
<organism evidence="2 3">
    <name type="scientific">Marasmius crinis-equi</name>
    <dbReference type="NCBI Taxonomy" id="585013"/>
    <lineage>
        <taxon>Eukaryota</taxon>
        <taxon>Fungi</taxon>
        <taxon>Dikarya</taxon>
        <taxon>Basidiomycota</taxon>
        <taxon>Agaricomycotina</taxon>
        <taxon>Agaricomycetes</taxon>
        <taxon>Agaricomycetidae</taxon>
        <taxon>Agaricales</taxon>
        <taxon>Marasmiineae</taxon>
        <taxon>Marasmiaceae</taxon>
        <taxon>Marasmius</taxon>
    </lineage>
</organism>
<dbReference type="SUPFAM" id="SSF52047">
    <property type="entry name" value="RNI-like"/>
    <property type="match status" value="1"/>
</dbReference>
<sequence>MHVDDFEATEGNDWDRRDGGYEQTASRDYGGDIQILPTPRVDVLSLEDSMGVGAGVQELIKLSIRRWRQLSMNLPELWTNVDVDLFTIIDTFKCHRTGYEILREVLRRTASQKLRVTITACNTEPPMEQERLLLLLRSTRSMWSSLTLEGVALKEYGNLWQLYPVPGDSEGFTSLEEVDSLDMSYWEHDGRLMKALERAPKLRAVAIYGGIKGEPLFEWQSLAQFSIPPDSGDWWAHRLALCTRLTTLVFVLSHRNDPVDFQGFIHLNTLRTLRLEFAGEESYVEDPFNVCEILEVPGLERLEIDTDLASGTDFESIIGMLERSAPAKLKSVSIEDVLLTDVTIVRLLEATPGVTHLNLAGHMLPYLLNAIMSGKVLPNIEHLTVGTPVYDGDRACTPLPGLTRTAVDHLVKLGTPTGTLKSVRILQALFTEDISLRSGRAAVSTVTKYDYSDRSRWVAVQARKRTKRDETPRLFERLFDSMLLETRASPVSRRTLNENIELFHYVLTTIEECKTGLFKNMVNHFASTAHAHRVEHSSMLEDLIDLDSDTGEVWTYACVKHRMLALEDSHHSVEE</sequence>
<gene>
    <name evidence="2" type="ORF">V5O48_008882</name>
</gene>
<dbReference type="Proteomes" id="UP001465976">
    <property type="component" value="Unassembled WGS sequence"/>
</dbReference>
<comment type="caution">
    <text evidence="2">The sequence shown here is derived from an EMBL/GenBank/DDBJ whole genome shotgun (WGS) entry which is preliminary data.</text>
</comment>
<evidence type="ECO:0000313" key="2">
    <source>
        <dbReference type="EMBL" id="KAL0573087.1"/>
    </source>
</evidence>
<evidence type="ECO:0000313" key="3">
    <source>
        <dbReference type="Proteomes" id="UP001465976"/>
    </source>
</evidence>
<feature type="compositionally biased region" description="Acidic residues" evidence="1">
    <location>
        <begin position="1"/>
        <end position="12"/>
    </location>
</feature>
<name>A0ABR3FCU1_9AGAR</name>
<evidence type="ECO:0000256" key="1">
    <source>
        <dbReference type="SAM" id="MobiDB-lite"/>
    </source>
</evidence>
<protein>
    <submittedName>
        <fullName evidence="2">Uncharacterized protein</fullName>
    </submittedName>
</protein>
<accession>A0ABR3FCU1</accession>